<keyword evidence="4" id="KW-0238">DNA-binding</keyword>
<reference evidence="4 5" key="1">
    <citation type="submission" date="2018-12" db="EMBL/GenBank/DDBJ databases">
        <authorList>
            <person name="Feng G."/>
            <person name="Zhu H."/>
        </authorList>
    </citation>
    <scope>NUCLEOTIDE SEQUENCE [LARGE SCALE GENOMIC DNA]</scope>
    <source>
        <strain evidence="4 5">LMG 26000</strain>
    </source>
</reference>
<feature type="modified residue" description="4-aspartylphosphate" evidence="1">
    <location>
        <position position="57"/>
    </location>
</feature>
<proteinExistence type="predicted"/>
<dbReference type="InterPro" id="IPR007492">
    <property type="entry name" value="LytTR_DNA-bd_dom"/>
</dbReference>
<gene>
    <name evidence="4" type="ORF">EI293_13235</name>
</gene>
<dbReference type="GO" id="GO:0003677">
    <property type="term" value="F:DNA binding"/>
    <property type="evidence" value="ECO:0007669"/>
    <property type="project" value="UniProtKB-KW"/>
</dbReference>
<dbReference type="SMART" id="SM00448">
    <property type="entry name" value="REC"/>
    <property type="match status" value="1"/>
</dbReference>
<feature type="domain" description="HTH LytTR-type" evidence="3">
    <location>
        <begin position="151"/>
        <end position="250"/>
    </location>
</feature>
<dbReference type="InterPro" id="IPR046947">
    <property type="entry name" value="LytR-like"/>
</dbReference>
<evidence type="ECO:0000313" key="5">
    <source>
        <dbReference type="Proteomes" id="UP000270291"/>
    </source>
</evidence>
<evidence type="ECO:0000313" key="4">
    <source>
        <dbReference type="EMBL" id="RSK42758.1"/>
    </source>
</evidence>
<dbReference type="PROSITE" id="PS50930">
    <property type="entry name" value="HTH_LYTTR"/>
    <property type="match status" value="1"/>
</dbReference>
<protein>
    <submittedName>
        <fullName evidence="4">DNA-binding response regulator</fullName>
    </submittedName>
</protein>
<dbReference type="SMART" id="SM00850">
    <property type="entry name" value="LytTR"/>
    <property type="match status" value="1"/>
</dbReference>
<keyword evidence="5" id="KW-1185">Reference proteome</keyword>
<evidence type="ECO:0000256" key="1">
    <source>
        <dbReference type="PROSITE-ProRule" id="PRU00169"/>
    </source>
</evidence>
<keyword evidence="1" id="KW-0597">Phosphoprotein</keyword>
<dbReference type="Pfam" id="PF00072">
    <property type="entry name" value="Response_reg"/>
    <property type="match status" value="1"/>
</dbReference>
<comment type="caution">
    <text evidence="4">The sequence shown here is derived from an EMBL/GenBank/DDBJ whole genome shotgun (WGS) entry which is preliminary data.</text>
</comment>
<dbReference type="Gene3D" id="3.40.50.2300">
    <property type="match status" value="1"/>
</dbReference>
<dbReference type="OrthoDB" id="1646880at2"/>
<sequence length="253" mass="28706">MSNPLACVIIDDEPLAQDLILKYAGRLGFLEVVAVFDNAIEALGKVEELRPDLIFLDVNMPEMNGIEFLKTFNEFKPAVILTTAYSEYAIQGFEYDVVDFILKPITFDRFVKAVNKVREKVRLKMPVPAAPSRPDLPPAAEPELTDKSRMLLIKENKRFLKVALAEVFFIEGMKDYLKIHTTGKVITTHMTMTKMEEMLHEADFLRVNRSYIVQKSAIKAINGNVIEMANNTEIPIGISYREMIKKMTDSGVL</sequence>
<organism evidence="4 5">
    <name type="scientific">Hymenobacter perfusus</name>
    <dbReference type="NCBI Taxonomy" id="1236770"/>
    <lineage>
        <taxon>Bacteria</taxon>
        <taxon>Pseudomonadati</taxon>
        <taxon>Bacteroidota</taxon>
        <taxon>Cytophagia</taxon>
        <taxon>Cytophagales</taxon>
        <taxon>Hymenobacteraceae</taxon>
        <taxon>Hymenobacter</taxon>
    </lineage>
</organism>
<evidence type="ECO:0000259" key="3">
    <source>
        <dbReference type="PROSITE" id="PS50930"/>
    </source>
</evidence>
<dbReference type="PROSITE" id="PS50110">
    <property type="entry name" value="RESPONSE_REGULATORY"/>
    <property type="match status" value="1"/>
</dbReference>
<feature type="domain" description="Response regulatory" evidence="2">
    <location>
        <begin position="6"/>
        <end position="118"/>
    </location>
</feature>
<dbReference type="AlphaFoldDB" id="A0A3R9MKR2"/>
<dbReference type="GO" id="GO:0000156">
    <property type="term" value="F:phosphorelay response regulator activity"/>
    <property type="evidence" value="ECO:0007669"/>
    <property type="project" value="InterPro"/>
</dbReference>
<dbReference type="SUPFAM" id="SSF52172">
    <property type="entry name" value="CheY-like"/>
    <property type="match status" value="1"/>
</dbReference>
<dbReference type="PANTHER" id="PTHR37299">
    <property type="entry name" value="TRANSCRIPTIONAL REGULATOR-RELATED"/>
    <property type="match status" value="1"/>
</dbReference>
<accession>A0A3R9MKR2</accession>
<dbReference type="Pfam" id="PF04397">
    <property type="entry name" value="LytTR"/>
    <property type="match status" value="1"/>
</dbReference>
<dbReference type="EMBL" id="RWIU01000004">
    <property type="protein sequence ID" value="RSK42758.1"/>
    <property type="molecule type" value="Genomic_DNA"/>
</dbReference>
<dbReference type="RefSeq" id="WP_125438601.1">
    <property type="nucleotide sequence ID" value="NZ_RWIU01000004.1"/>
</dbReference>
<dbReference type="InterPro" id="IPR001789">
    <property type="entry name" value="Sig_transdc_resp-reg_receiver"/>
</dbReference>
<evidence type="ECO:0000259" key="2">
    <source>
        <dbReference type="PROSITE" id="PS50110"/>
    </source>
</evidence>
<dbReference type="InterPro" id="IPR011006">
    <property type="entry name" value="CheY-like_superfamily"/>
</dbReference>
<name>A0A3R9MKR2_9BACT</name>
<dbReference type="Proteomes" id="UP000270291">
    <property type="component" value="Unassembled WGS sequence"/>
</dbReference>
<dbReference type="PANTHER" id="PTHR37299:SF1">
    <property type="entry name" value="STAGE 0 SPORULATION PROTEIN A HOMOLOG"/>
    <property type="match status" value="1"/>
</dbReference>
<dbReference type="Gene3D" id="2.40.50.1020">
    <property type="entry name" value="LytTr DNA-binding domain"/>
    <property type="match status" value="1"/>
</dbReference>